<keyword evidence="2" id="KW-1185">Reference proteome</keyword>
<reference evidence="2" key="1">
    <citation type="submission" date="2019-11" db="EMBL/GenBank/DDBJ databases">
        <title>Isolation and characterization of two novel species in the genus Thiomicrorhabdus.</title>
        <authorList>
            <person name="Mochizuki J."/>
            <person name="Kojima H."/>
            <person name="Fukui M."/>
        </authorList>
    </citation>
    <scope>NUCLEOTIDE SEQUENCE [LARGE SCALE GENOMIC DNA]</scope>
    <source>
        <strain evidence="2">aks77</strain>
    </source>
</reference>
<organism evidence="1 2">
    <name type="scientific">Thiosulfatimonas sediminis</name>
    <dbReference type="NCBI Taxonomy" id="2675054"/>
    <lineage>
        <taxon>Bacteria</taxon>
        <taxon>Pseudomonadati</taxon>
        <taxon>Pseudomonadota</taxon>
        <taxon>Gammaproteobacteria</taxon>
        <taxon>Thiotrichales</taxon>
        <taxon>Piscirickettsiaceae</taxon>
        <taxon>Thiosulfatimonas</taxon>
    </lineage>
</organism>
<name>A0A6F8PRL4_9GAMM</name>
<gene>
    <name evidence="1" type="ORF">THMIRHAS_01450</name>
</gene>
<dbReference type="EMBL" id="AP021889">
    <property type="protein sequence ID" value="BBP44772.1"/>
    <property type="molecule type" value="Genomic_DNA"/>
</dbReference>
<accession>A0A6F8PRL4</accession>
<dbReference type="KEGG" id="tse:THMIRHAS_01450"/>
<dbReference type="Proteomes" id="UP000501726">
    <property type="component" value="Chromosome"/>
</dbReference>
<proteinExistence type="predicted"/>
<sequence length="69" mass="7769">MDDYYVNDTAFCELNKSLNNLILWSIDKFLCLPICVFRVFLVCVKSGGLLVSNLQFASLNAGFKNTLQS</sequence>
<protein>
    <submittedName>
        <fullName evidence="1">Uncharacterized protein</fullName>
    </submittedName>
</protein>
<evidence type="ECO:0000313" key="1">
    <source>
        <dbReference type="EMBL" id="BBP44772.1"/>
    </source>
</evidence>
<evidence type="ECO:0000313" key="2">
    <source>
        <dbReference type="Proteomes" id="UP000501726"/>
    </source>
</evidence>
<dbReference type="AlphaFoldDB" id="A0A6F8PRL4"/>